<feature type="transmembrane region" description="Helical" evidence="1">
    <location>
        <begin position="100"/>
        <end position="123"/>
    </location>
</feature>
<dbReference type="GeneID" id="95580100"/>
<keyword evidence="1" id="KW-0812">Transmembrane</keyword>
<keyword evidence="3" id="KW-1185">Reference proteome</keyword>
<feature type="transmembrane region" description="Helical" evidence="1">
    <location>
        <begin position="74"/>
        <end position="94"/>
    </location>
</feature>
<organism evidence="2 3">
    <name type="scientific">Vagococcus carniphilus</name>
    <dbReference type="NCBI Taxonomy" id="218144"/>
    <lineage>
        <taxon>Bacteria</taxon>
        <taxon>Bacillati</taxon>
        <taxon>Bacillota</taxon>
        <taxon>Bacilli</taxon>
        <taxon>Lactobacillales</taxon>
        <taxon>Enterococcaceae</taxon>
        <taxon>Vagococcus</taxon>
    </lineage>
</organism>
<reference evidence="2 3" key="1">
    <citation type="submission" date="2017-05" db="EMBL/GenBank/DDBJ databases">
        <title>Vagococcus spp. assemblies.</title>
        <authorList>
            <person name="Gulvik C.A."/>
        </authorList>
    </citation>
    <scope>NUCLEOTIDE SEQUENCE [LARGE SCALE GENOMIC DNA]</scope>
    <source>
        <strain evidence="2 3">SS1714</strain>
    </source>
</reference>
<proteinExistence type="predicted"/>
<protein>
    <submittedName>
        <fullName evidence="2">Uncharacterized protein</fullName>
    </submittedName>
</protein>
<evidence type="ECO:0000313" key="3">
    <source>
        <dbReference type="Proteomes" id="UP000288028"/>
    </source>
</evidence>
<gene>
    <name evidence="2" type="ORF">CBF28_10615</name>
</gene>
<sequence>MKNNNGTQSTMLVIGGIFICYSIVGYFFKGTPVADRLKVASSAFSILFSFSKILRVSSLASDKRKRAVKKFSKLLFYTALVVGSLIMFDIQFINDFIHPLYSYLNSGYAMFLSFGITIISMTFQEINESFEQQIKELRK</sequence>
<accession>A0A430AXH7</accession>
<keyword evidence="1" id="KW-1133">Transmembrane helix</keyword>
<dbReference type="EMBL" id="NGKB01000010">
    <property type="protein sequence ID" value="RSU12770.1"/>
    <property type="molecule type" value="Genomic_DNA"/>
</dbReference>
<dbReference type="Proteomes" id="UP000288028">
    <property type="component" value="Unassembled WGS sequence"/>
</dbReference>
<feature type="transmembrane region" description="Helical" evidence="1">
    <location>
        <begin position="12"/>
        <end position="31"/>
    </location>
</feature>
<dbReference type="AlphaFoldDB" id="A0A430AXH7"/>
<keyword evidence="1" id="KW-0472">Membrane</keyword>
<comment type="caution">
    <text evidence="2">The sequence shown here is derived from an EMBL/GenBank/DDBJ whole genome shotgun (WGS) entry which is preliminary data.</text>
</comment>
<name>A0A430AXH7_9ENTE</name>
<dbReference type="RefSeq" id="WP_126795069.1">
    <property type="nucleotide sequence ID" value="NZ_CP060720.1"/>
</dbReference>
<evidence type="ECO:0000313" key="2">
    <source>
        <dbReference type="EMBL" id="RSU12770.1"/>
    </source>
</evidence>
<evidence type="ECO:0000256" key="1">
    <source>
        <dbReference type="SAM" id="Phobius"/>
    </source>
</evidence>